<feature type="domain" description="USP" evidence="17">
    <location>
        <begin position="237"/>
        <end position="554"/>
    </location>
</feature>
<keyword evidence="3 15" id="KW-0645">Protease</keyword>
<reference evidence="19" key="2">
    <citation type="submission" date="2020-01" db="EMBL/GenBank/DDBJ databases">
        <authorList>
            <person name="Korhonen P.K.K."/>
            <person name="Guangxu M.G."/>
            <person name="Wang T.W."/>
            <person name="Stroehlein A.J.S."/>
            <person name="Young N.D."/>
            <person name="Ang C.-S.A."/>
            <person name="Fernando D.W.F."/>
            <person name="Lu H.L."/>
            <person name="Taylor S.T."/>
            <person name="Ehtesham M.E.M."/>
            <person name="Najaraj S.H.N."/>
            <person name="Harsha G.H.G."/>
            <person name="Madugundu A.M."/>
            <person name="Renuse S.R."/>
            <person name="Holt D.H."/>
            <person name="Pandey A.P."/>
            <person name="Papenfuss A.P."/>
            <person name="Gasser R.B.G."/>
            <person name="Fischer K.F."/>
        </authorList>
    </citation>
    <scope>NUCLEOTIDE SEQUENCE</scope>
    <source>
        <strain evidence="19">SSS_KF_BRIS2020</strain>
    </source>
</reference>
<evidence type="ECO:0000256" key="3">
    <source>
        <dbReference type="ARBA" id="ARBA00022670"/>
    </source>
</evidence>
<dbReference type="InterPro" id="IPR013083">
    <property type="entry name" value="Znf_RING/FYVE/PHD"/>
</dbReference>
<feature type="compositionally biased region" description="Polar residues" evidence="16">
    <location>
        <begin position="1"/>
        <end position="16"/>
    </location>
</feature>
<sequence>MNESYLIETSENQQSENDSHQSHHYSPGSSPSSLSFSPPPLSSSSSVSASSSSSSPVPTSSPSSLSSIRSFKSIIDQDRLISCDHITRFKDDNEGIKIYRTVHKIFISSNSQNCKDVKVSLWKCYHRSCNDWLPSRLHICLYCKTSGCFTRKHIHEHFRLVGHELAFDADYGHVYCFNCDDYIFDEHFESLAKVLNQSAVVKHQKNLAWWPSNFDENLLYSFTTRQVTVHSGFKGLRGLINLGNTCFMNCIVQTLVHTPPLRDFFLGDGHICQREISKCLVCEMSNLVQEFYSNKNTPHIPDKLLHLVWTNARHLAGYEQQDAHEFFISTLDLLHRHSSDQENISHNNKCNCIIDKIFTGSLQSDLVCQYCGEISSVEDPIWDFSLDLVNTAHMSDSLSKGKDPLSLHDCLELFTRTEHLGKIKCNKCKSYQEFTKRLSMKTLPIVVSFHLKRFEQSNGLNKKIYTFVSFPTSIDMTPFTTSQIGHQACLNLRPADEQSRYRDNRYSLFAVVNHSGHLDNGHYTVFIRSNNNWFNCDDHFVMNATEKEVLNSEG</sequence>
<evidence type="ECO:0000256" key="2">
    <source>
        <dbReference type="ARBA" id="ARBA00004123"/>
    </source>
</evidence>
<keyword evidence="7 15" id="KW-0378">Hydrolase</keyword>
<keyword evidence="21" id="KW-1185">Reference proteome</keyword>
<dbReference type="InterPro" id="IPR018200">
    <property type="entry name" value="USP_CS"/>
</dbReference>
<dbReference type="GO" id="GO:0016579">
    <property type="term" value="P:protein deubiquitination"/>
    <property type="evidence" value="ECO:0007669"/>
    <property type="project" value="InterPro"/>
</dbReference>
<dbReference type="OrthoDB" id="47475at2759"/>
<evidence type="ECO:0000256" key="6">
    <source>
        <dbReference type="ARBA" id="ARBA00022786"/>
    </source>
</evidence>
<feature type="compositionally biased region" description="Low complexity" evidence="16">
    <location>
        <begin position="26"/>
        <end position="66"/>
    </location>
</feature>
<keyword evidence="12" id="KW-0539">Nucleus</keyword>
<dbReference type="SUPFAM" id="SSF54001">
    <property type="entry name" value="Cysteine proteinases"/>
    <property type="match status" value="1"/>
</dbReference>
<evidence type="ECO:0000256" key="4">
    <source>
        <dbReference type="ARBA" id="ARBA00022723"/>
    </source>
</evidence>
<evidence type="ECO:0000313" key="19">
    <source>
        <dbReference type="EMBL" id="KAF7495053.1"/>
    </source>
</evidence>
<dbReference type="PROSITE" id="PS50235">
    <property type="entry name" value="USP_3"/>
    <property type="match status" value="1"/>
</dbReference>
<dbReference type="PROSITE" id="PS00973">
    <property type="entry name" value="USP_2"/>
    <property type="match status" value="1"/>
</dbReference>
<dbReference type="InterPro" id="IPR001607">
    <property type="entry name" value="Znf_UBP"/>
</dbReference>
<dbReference type="EC" id="3.4.19.12" evidence="15"/>
<protein>
    <recommendedName>
        <fullName evidence="15">Ubiquitin carboxyl-terminal hydrolase</fullName>
        <ecNumber evidence="15">3.4.19.12</ecNumber>
    </recommendedName>
</protein>
<dbReference type="Gene3D" id="3.30.40.10">
    <property type="entry name" value="Zinc/RING finger domain, C3HC4 (zinc finger)"/>
    <property type="match status" value="1"/>
</dbReference>
<evidence type="ECO:0000259" key="17">
    <source>
        <dbReference type="PROSITE" id="PS50235"/>
    </source>
</evidence>
<dbReference type="PANTHER" id="PTHR21646">
    <property type="entry name" value="UBIQUITIN CARBOXYL-TERMINAL HYDROLASE"/>
    <property type="match status" value="1"/>
</dbReference>
<keyword evidence="11" id="KW-0804">Transcription</keyword>
<proteinExistence type="inferred from homology"/>
<evidence type="ECO:0000256" key="10">
    <source>
        <dbReference type="ARBA" id="ARBA00023015"/>
    </source>
</evidence>
<feature type="domain" description="UBP-type" evidence="18">
    <location>
        <begin position="81"/>
        <end position="202"/>
    </location>
</feature>
<evidence type="ECO:0000256" key="9">
    <source>
        <dbReference type="ARBA" id="ARBA00022833"/>
    </source>
</evidence>
<dbReference type="GO" id="GO:0008270">
    <property type="term" value="F:zinc ion binding"/>
    <property type="evidence" value="ECO:0007669"/>
    <property type="project" value="UniProtKB-KW"/>
</dbReference>
<evidence type="ECO:0000256" key="16">
    <source>
        <dbReference type="SAM" id="MobiDB-lite"/>
    </source>
</evidence>
<dbReference type="InterPro" id="IPR001394">
    <property type="entry name" value="Peptidase_C19_UCH"/>
</dbReference>
<reference evidence="21" key="1">
    <citation type="journal article" date="2020" name="PLoS Negl. Trop. Dis.">
        <title>High-quality nuclear genome for Sarcoptes scabiei-A critical resource for a neglected parasite.</title>
        <authorList>
            <person name="Korhonen P.K."/>
            <person name="Gasser R.B."/>
            <person name="Ma G."/>
            <person name="Wang T."/>
            <person name="Stroehlein A.J."/>
            <person name="Young N.D."/>
            <person name="Ang C.S."/>
            <person name="Fernando D.D."/>
            <person name="Lu H.C."/>
            <person name="Taylor S."/>
            <person name="Reynolds S.L."/>
            <person name="Mofiz E."/>
            <person name="Najaraj S.H."/>
            <person name="Gowda H."/>
            <person name="Madugundu A."/>
            <person name="Renuse S."/>
            <person name="Holt D."/>
            <person name="Pandey A."/>
            <person name="Papenfuss A.T."/>
            <person name="Fischer K."/>
        </authorList>
    </citation>
    <scope>NUCLEOTIDE SEQUENCE [LARGE SCALE GENOMIC DNA]</scope>
</reference>
<dbReference type="PANTHER" id="PTHR21646:SF33">
    <property type="entry name" value="UBIQUITIN CARBOXYL-TERMINAL HYDROLASE 22"/>
    <property type="match status" value="1"/>
</dbReference>
<keyword evidence="9" id="KW-0862">Zinc</keyword>
<dbReference type="EnsemblMetazoa" id="SSS_6075s_mrna">
    <property type="protein sequence ID" value="KAF7495053.1"/>
    <property type="gene ID" value="SSS_6075"/>
</dbReference>
<dbReference type="PROSITE" id="PS50271">
    <property type="entry name" value="ZF_UBP"/>
    <property type="match status" value="1"/>
</dbReference>
<dbReference type="InterPro" id="IPR050185">
    <property type="entry name" value="Ub_carboxyl-term_hydrolase"/>
</dbReference>
<dbReference type="AlphaFoldDB" id="A0A834RJG6"/>
<dbReference type="Pfam" id="PF00443">
    <property type="entry name" value="UCH"/>
    <property type="match status" value="1"/>
</dbReference>
<evidence type="ECO:0000256" key="13">
    <source>
        <dbReference type="ARBA" id="ARBA00038490"/>
    </source>
</evidence>
<evidence type="ECO:0000259" key="18">
    <source>
        <dbReference type="PROSITE" id="PS50271"/>
    </source>
</evidence>
<accession>A0A834RJG6</accession>
<dbReference type="Pfam" id="PF02148">
    <property type="entry name" value="zf-UBP"/>
    <property type="match status" value="1"/>
</dbReference>
<dbReference type="SUPFAM" id="SSF57850">
    <property type="entry name" value="RING/U-box"/>
    <property type="match status" value="1"/>
</dbReference>
<evidence type="ECO:0000256" key="15">
    <source>
        <dbReference type="RuleBase" id="RU366025"/>
    </source>
</evidence>
<evidence type="ECO:0000256" key="5">
    <source>
        <dbReference type="ARBA" id="ARBA00022771"/>
    </source>
</evidence>
<feature type="region of interest" description="Disordered" evidence="16">
    <location>
        <begin position="1"/>
        <end position="66"/>
    </location>
</feature>
<dbReference type="GO" id="GO:0006508">
    <property type="term" value="P:proteolysis"/>
    <property type="evidence" value="ECO:0007669"/>
    <property type="project" value="UniProtKB-KW"/>
</dbReference>
<keyword evidence="10" id="KW-0805">Transcription regulation</keyword>
<dbReference type="InterPro" id="IPR028889">
    <property type="entry name" value="USP"/>
</dbReference>
<evidence type="ECO:0000256" key="14">
    <source>
        <dbReference type="PROSITE-ProRule" id="PRU00502"/>
    </source>
</evidence>
<dbReference type="InterPro" id="IPR038765">
    <property type="entry name" value="Papain-like_cys_pep_sf"/>
</dbReference>
<evidence type="ECO:0000256" key="1">
    <source>
        <dbReference type="ARBA" id="ARBA00000707"/>
    </source>
</evidence>
<dbReference type="EMBL" id="WVUK01000050">
    <property type="protein sequence ID" value="KAF7495053.1"/>
    <property type="molecule type" value="Genomic_DNA"/>
</dbReference>
<keyword evidence="6 15" id="KW-0833">Ubl conjugation pathway</keyword>
<evidence type="ECO:0000256" key="11">
    <source>
        <dbReference type="ARBA" id="ARBA00023163"/>
    </source>
</evidence>
<keyword evidence="8 15" id="KW-0788">Thiol protease</keyword>
<comment type="subcellular location">
    <subcellularLocation>
        <location evidence="2">Nucleus</location>
    </subcellularLocation>
</comment>
<evidence type="ECO:0000313" key="20">
    <source>
        <dbReference type="EnsemblMetazoa" id="KAF7495053.1"/>
    </source>
</evidence>
<dbReference type="GO" id="GO:0004843">
    <property type="term" value="F:cysteine-type deubiquitinase activity"/>
    <property type="evidence" value="ECO:0007669"/>
    <property type="project" value="UniProtKB-UniRule"/>
</dbReference>
<evidence type="ECO:0000256" key="7">
    <source>
        <dbReference type="ARBA" id="ARBA00022801"/>
    </source>
</evidence>
<name>A0A834RJG6_SARSC</name>
<dbReference type="Gene3D" id="3.90.70.10">
    <property type="entry name" value="Cysteine proteinases"/>
    <property type="match status" value="1"/>
</dbReference>
<evidence type="ECO:0000256" key="8">
    <source>
        <dbReference type="ARBA" id="ARBA00022807"/>
    </source>
</evidence>
<dbReference type="Proteomes" id="UP000070412">
    <property type="component" value="Unassembled WGS sequence"/>
</dbReference>
<organism evidence="19">
    <name type="scientific">Sarcoptes scabiei</name>
    <name type="common">Itch mite</name>
    <name type="synonym">Acarus scabiei</name>
    <dbReference type="NCBI Taxonomy" id="52283"/>
    <lineage>
        <taxon>Eukaryota</taxon>
        <taxon>Metazoa</taxon>
        <taxon>Ecdysozoa</taxon>
        <taxon>Arthropoda</taxon>
        <taxon>Chelicerata</taxon>
        <taxon>Arachnida</taxon>
        <taxon>Acari</taxon>
        <taxon>Acariformes</taxon>
        <taxon>Sarcoptiformes</taxon>
        <taxon>Astigmata</taxon>
        <taxon>Psoroptidia</taxon>
        <taxon>Sarcoptoidea</taxon>
        <taxon>Sarcoptidae</taxon>
        <taxon>Sarcoptinae</taxon>
        <taxon>Sarcoptes</taxon>
    </lineage>
</organism>
<evidence type="ECO:0000256" key="12">
    <source>
        <dbReference type="ARBA" id="ARBA00023242"/>
    </source>
</evidence>
<gene>
    <name evidence="19" type="ORF">SSS_6075</name>
</gene>
<dbReference type="GO" id="GO:0005634">
    <property type="term" value="C:nucleus"/>
    <property type="evidence" value="ECO:0007669"/>
    <property type="project" value="UniProtKB-SubCell"/>
</dbReference>
<keyword evidence="4" id="KW-0479">Metal-binding</keyword>
<comment type="similarity">
    <text evidence="13">Belongs to the peptidase C19 family. UBP8 subfamily.</text>
</comment>
<comment type="catalytic activity">
    <reaction evidence="1 15">
        <text>Thiol-dependent hydrolysis of ester, thioester, amide, peptide and isopeptide bonds formed by the C-terminal Gly of ubiquitin (a 76-residue protein attached to proteins as an intracellular targeting signal).</text>
        <dbReference type="EC" id="3.4.19.12"/>
    </reaction>
</comment>
<dbReference type="PROSITE" id="PS00972">
    <property type="entry name" value="USP_1"/>
    <property type="match status" value="1"/>
</dbReference>
<keyword evidence="5 14" id="KW-0863">Zinc-finger</keyword>
<evidence type="ECO:0000313" key="21">
    <source>
        <dbReference type="Proteomes" id="UP000070412"/>
    </source>
</evidence>
<reference evidence="20" key="3">
    <citation type="submission" date="2022-06" db="UniProtKB">
        <authorList>
            <consortium name="EnsemblMetazoa"/>
        </authorList>
    </citation>
    <scope>IDENTIFICATION</scope>
</reference>